<protein>
    <submittedName>
        <fullName evidence="3">Uncharacterized protein</fullName>
    </submittedName>
</protein>
<dbReference type="Proteomes" id="UP000283509">
    <property type="component" value="Unassembled WGS sequence"/>
</dbReference>
<reference evidence="3 4" key="1">
    <citation type="submission" date="2018-04" db="EMBL/GenBank/DDBJ databases">
        <authorList>
            <person name="Zhang X."/>
            <person name="Yuan J."/>
            <person name="Li F."/>
            <person name="Xiang J."/>
        </authorList>
    </citation>
    <scope>NUCLEOTIDE SEQUENCE [LARGE SCALE GENOMIC DNA]</scope>
    <source>
        <tissue evidence="3">Muscle</tissue>
    </source>
</reference>
<name>A0A3R7SP96_PENVA</name>
<gene>
    <name evidence="3" type="ORF">C7M84_012579</name>
</gene>
<organism evidence="3 4">
    <name type="scientific">Penaeus vannamei</name>
    <name type="common">Whiteleg shrimp</name>
    <name type="synonym">Litopenaeus vannamei</name>
    <dbReference type="NCBI Taxonomy" id="6689"/>
    <lineage>
        <taxon>Eukaryota</taxon>
        <taxon>Metazoa</taxon>
        <taxon>Ecdysozoa</taxon>
        <taxon>Arthropoda</taxon>
        <taxon>Crustacea</taxon>
        <taxon>Multicrustacea</taxon>
        <taxon>Malacostraca</taxon>
        <taxon>Eumalacostraca</taxon>
        <taxon>Eucarida</taxon>
        <taxon>Decapoda</taxon>
        <taxon>Dendrobranchiata</taxon>
        <taxon>Penaeoidea</taxon>
        <taxon>Penaeidae</taxon>
        <taxon>Penaeus</taxon>
    </lineage>
</organism>
<feature type="compositionally biased region" description="Pro residues" evidence="1">
    <location>
        <begin position="125"/>
        <end position="138"/>
    </location>
</feature>
<keyword evidence="2" id="KW-0812">Transmembrane</keyword>
<feature type="transmembrane region" description="Helical" evidence="2">
    <location>
        <begin position="206"/>
        <end position="228"/>
    </location>
</feature>
<feature type="region of interest" description="Disordered" evidence="1">
    <location>
        <begin position="118"/>
        <end position="138"/>
    </location>
</feature>
<comment type="caution">
    <text evidence="3">The sequence shown here is derived from an EMBL/GenBank/DDBJ whole genome shotgun (WGS) entry which is preliminary data.</text>
</comment>
<dbReference type="EMBL" id="QCYY01002593">
    <property type="protein sequence ID" value="ROT69263.1"/>
    <property type="molecule type" value="Genomic_DNA"/>
</dbReference>
<evidence type="ECO:0000256" key="2">
    <source>
        <dbReference type="SAM" id="Phobius"/>
    </source>
</evidence>
<feature type="region of interest" description="Disordered" evidence="1">
    <location>
        <begin position="55"/>
        <end position="90"/>
    </location>
</feature>
<feature type="transmembrane region" description="Helical" evidence="2">
    <location>
        <begin position="240"/>
        <end position="264"/>
    </location>
</feature>
<reference evidence="3 4" key="2">
    <citation type="submission" date="2019-01" db="EMBL/GenBank/DDBJ databases">
        <title>The decoding of complex shrimp genome reveals the adaptation for benthos swimmer, frequently molting mechanism and breeding impact on genome.</title>
        <authorList>
            <person name="Sun Y."/>
            <person name="Gao Y."/>
            <person name="Yu Y."/>
        </authorList>
    </citation>
    <scope>NUCLEOTIDE SEQUENCE [LARGE SCALE GENOMIC DNA]</scope>
    <source>
        <tissue evidence="3">Muscle</tissue>
    </source>
</reference>
<feature type="transmembrane region" description="Helical" evidence="2">
    <location>
        <begin position="147"/>
        <end position="166"/>
    </location>
</feature>
<evidence type="ECO:0000313" key="4">
    <source>
        <dbReference type="Proteomes" id="UP000283509"/>
    </source>
</evidence>
<feature type="transmembrane region" description="Helical" evidence="2">
    <location>
        <begin position="172"/>
        <end position="194"/>
    </location>
</feature>
<accession>A0A3R7SP96</accession>
<evidence type="ECO:0000313" key="3">
    <source>
        <dbReference type="EMBL" id="ROT69263.1"/>
    </source>
</evidence>
<keyword evidence="4" id="KW-1185">Reference proteome</keyword>
<sequence length="382" mass="42537">MDSIFILTHPDVILSLSSPPALPIPSPLSHTPRTYLYSILHPYLHPPNLNSPTHLLPYHLPPSPQPHNITPPQLTLSLSSPLSPRPPSRPQLPTPPHNLFQLTTLTLTHTLSLTFSPITPTTTTPQPPPTTLTPLSPSPSPHPTSSLLLFIYPSFLFYIILLPVWLFLCFRVLFPCFILWFSFSFCLFSLLRLFSCPLLSSRPLSLSLLSFSFIPISLSFGSFLPLSIPLSRLSLLLPHSLPSFFCPLVLFPLPCSLLLSYSPFSFSPRLSLSPSTSFPLPRRFSPLLLSLPILSFFPLIPSYPDLLPRQLSFYPLPFPPSPISSPTPHSCRFLSLSSPFSSFLFLLVSSFYLSSLSSYPFPPLFLSPPPTPSHPPPRPLSY</sequence>
<dbReference type="AlphaFoldDB" id="A0A3R7SP96"/>
<keyword evidence="2" id="KW-0472">Membrane</keyword>
<evidence type="ECO:0000256" key="1">
    <source>
        <dbReference type="SAM" id="MobiDB-lite"/>
    </source>
</evidence>
<feature type="compositionally biased region" description="Low complexity" evidence="1">
    <location>
        <begin position="71"/>
        <end position="82"/>
    </location>
</feature>
<keyword evidence="2" id="KW-1133">Transmembrane helix</keyword>
<proteinExistence type="predicted"/>